<evidence type="ECO:0000256" key="9">
    <source>
        <dbReference type="ARBA" id="ARBA00044968"/>
    </source>
</evidence>
<accession>A0A852Z802</accession>
<dbReference type="SUPFAM" id="SSF56784">
    <property type="entry name" value="HAD-like"/>
    <property type="match status" value="1"/>
</dbReference>
<dbReference type="SFLD" id="SFLDG01129">
    <property type="entry name" value="C1.5:_HAD__Beta-PGM__Phosphata"/>
    <property type="match status" value="1"/>
</dbReference>
<dbReference type="Gene3D" id="1.10.150.240">
    <property type="entry name" value="Putative phosphatase, domain 2"/>
    <property type="match status" value="1"/>
</dbReference>
<dbReference type="InterPro" id="IPR010976">
    <property type="entry name" value="B-phosphoglucomutase_hydrolase"/>
</dbReference>
<organism evidence="11 12">
    <name type="scientific">Actinopolymorpha rutila</name>
    <dbReference type="NCBI Taxonomy" id="446787"/>
    <lineage>
        <taxon>Bacteria</taxon>
        <taxon>Bacillati</taxon>
        <taxon>Actinomycetota</taxon>
        <taxon>Actinomycetes</taxon>
        <taxon>Propionibacteriales</taxon>
        <taxon>Actinopolymorphaceae</taxon>
        <taxon>Actinopolymorpha</taxon>
    </lineage>
</organism>
<evidence type="ECO:0000256" key="8">
    <source>
        <dbReference type="ARBA" id="ARBA00044926"/>
    </source>
</evidence>
<name>A0A852Z802_9ACTN</name>
<comment type="catalytic activity">
    <reaction evidence="8">
        <text>beta-D-glucose 1-phosphate = beta-D-glucose 6-phosphate</text>
        <dbReference type="Rhea" id="RHEA:20113"/>
        <dbReference type="ChEBI" id="CHEBI:57684"/>
        <dbReference type="ChEBI" id="CHEBI:58247"/>
        <dbReference type="EC" id="5.4.2.6"/>
    </reaction>
</comment>
<dbReference type="RefSeq" id="WP_179786391.1">
    <property type="nucleotide sequence ID" value="NZ_BAAARR010000022.1"/>
</dbReference>
<dbReference type="GO" id="GO:0016787">
    <property type="term" value="F:hydrolase activity"/>
    <property type="evidence" value="ECO:0007669"/>
    <property type="project" value="UniProtKB-KW"/>
</dbReference>
<evidence type="ECO:0000313" key="11">
    <source>
        <dbReference type="EMBL" id="NYH88503.1"/>
    </source>
</evidence>
<evidence type="ECO:0000256" key="6">
    <source>
        <dbReference type="ARBA" id="ARBA00023235"/>
    </source>
</evidence>
<sequence>MLGLPDQITACLFDLDGVLTTTAELHMAAWKKAFDEFLRARDGEGFAPFTEHDYAEYVDGLPRADGVREFLRSRDITLPEGTPDDAPTEATVNGVGNRKNELLAQVIAERGVQPFPGSLRYLRAVRDAGLAVGVVTSSRNGATVLAAAGLTDYYRTLVDGNVIADRGLNGKPAPDSFLAGAQALGVAPDQAAVFEDALAGVQAGRAGSFGHVVGVDRADQADELRAHGADVVVKDLADLLEEDA</sequence>
<keyword evidence="4" id="KW-0479">Metal-binding</keyword>
<keyword evidence="5" id="KW-0460">Magnesium</keyword>
<comment type="similarity">
    <text evidence="2">Belongs to the HAD-like hydrolase superfamily. CbbY/CbbZ/Gph/YieH family.</text>
</comment>
<dbReference type="InterPro" id="IPR006439">
    <property type="entry name" value="HAD-SF_hydro_IA"/>
</dbReference>
<keyword evidence="7" id="KW-0119">Carbohydrate metabolism</keyword>
<evidence type="ECO:0000256" key="7">
    <source>
        <dbReference type="ARBA" id="ARBA00023277"/>
    </source>
</evidence>
<protein>
    <recommendedName>
        <fullName evidence="10">Beta-phosphoglucomutase</fullName>
        <ecNumber evidence="9">5.4.2.6</ecNumber>
    </recommendedName>
</protein>
<reference evidence="11 12" key="1">
    <citation type="submission" date="2020-07" db="EMBL/GenBank/DDBJ databases">
        <title>Sequencing the genomes of 1000 actinobacteria strains.</title>
        <authorList>
            <person name="Klenk H.-P."/>
        </authorList>
    </citation>
    <scope>NUCLEOTIDE SEQUENCE [LARGE SCALE GENOMIC DNA]</scope>
    <source>
        <strain evidence="11 12">DSM 18448</strain>
    </source>
</reference>
<dbReference type="SFLD" id="SFLDS00003">
    <property type="entry name" value="Haloacid_Dehalogenase"/>
    <property type="match status" value="1"/>
</dbReference>
<dbReference type="InterPro" id="IPR023214">
    <property type="entry name" value="HAD_sf"/>
</dbReference>
<evidence type="ECO:0000256" key="3">
    <source>
        <dbReference type="ARBA" id="ARBA00022553"/>
    </source>
</evidence>
<proteinExistence type="inferred from homology"/>
<dbReference type="InterPro" id="IPR023198">
    <property type="entry name" value="PGP-like_dom2"/>
</dbReference>
<dbReference type="GO" id="GO:0008801">
    <property type="term" value="F:beta-phosphoglucomutase activity"/>
    <property type="evidence" value="ECO:0007669"/>
    <property type="project" value="UniProtKB-EC"/>
</dbReference>
<dbReference type="Gene3D" id="3.40.50.1000">
    <property type="entry name" value="HAD superfamily/HAD-like"/>
    <property type="match status" value="1"/>
</dbReference>
<evidence type="ECO:0000256" key="2">
    <source>
        <dbReference type="ARBA" id="ARBA00006171"/>
    </source>
</evidence>
<keyword evidence="12" id="KW-1185">Reference proteome</keyword>
<dbReference type="NCBIfam" id="TIGR02009">
    <property type="entry name" value="PGMB-YQAB-SF"/>
    <property type="match status" value="1"/>
</dbReference>
<dbReference type="AlphaFoldDB" id="A0A852Z802"/>
<gene>
    <name evidence="11" type="ORF">F4554_001141</name>
</gene>
<keyword evidence="3" id="KW-0597">Phosphoprotein</keyword>
<dbReference type="GO" id="GO:0046872">
    <property type="term" value="F:metal ion binding"/>
    <property type="evidence" value="ECO:0007669"/>
    <property type="project" value="UniProtKB-KW"/>
</dbReference>
<dbReference type="NCBIfam" id="TIGR01509">
    <property type="entry name" value="HAD-SF-IA-v3"/>
    <property type="match status" value="1"/>
</dbReference>
<dbReference type="PANTHER" id="PTHR46193">
    <property type="entry name" value="6-PHOSPHOGLUCONATE PHOSPHATASE"/>
    <property type="match status" value="1"/>
</dbReference>
<keyword evidence="11" id="KW-0378">Hydrolase</keyword>
<evidence type="ECO:0000256" key="1">
    <source>
        <dbReference type="ARBA" id="ARBA00001946"/>
    </source>
</evidence>
<evidence type="ECO:0000256" key="5">
    <source>
        <dbReference type="ARBA" id="ARBA00022842"/>
    </source>
</evidence>
<dbReference type="InterPro" id="IPR036412">
    <property type="entry name" value="HAD-like_sf"/>
</dbReference>
<dbReference type="PANTHER" id="PTHR46193:SF18">
    <property type="entry name" value="HEXITOL PHOSPHATASE B"/>
    <property type="match status" value="1"/>
</dbReference>
<comment type="cofactor">
    <cofactor evidence="1">
        <name>Mg(2+)</name>
        <dbReference type="ChEBI" id="CHEBI:18420"/>
    </cofactor>
</comment>
<dbReference type="InterPro" id="IPR051600">
    <property type="entry name" value="Beta-PGM-like"/>
</dbReference>
<dbReference type="EC" id="5.4.2.6" evidence="9"/>
<comment type="caution">
    <text evidence="11">The sequence shown here is derived from an EMBL/GenBank/DDBJ whole genome shotgun (WGS) entry which is preliminary data.</text>
</comment>
<evidence type="ECO:0000313" key="12">
    <source>
        <dbReference type="Proteomes" id="UP000579605"/>
    </source>
</evidence>
<evidence type="ECO:0000256" key="4">
    <source>
        <dbReference type="ARBA" id="ARBA00022723"/>
    </source>
</evidence>
<dbReference type="Pfam" id="PF00702">
    <property type="entry name" value="Hydrolase"/>
    <property type="match status" value="1"/>
</dbReference>
<evidence type="ECO:0000256" key="10">
    <source>
        <dbReference type="ARBA" id="ARBA00044991"/>
    </source>
</evidence>
<keyword evidence="6" id="KW-0413">Isomerase</keyword>
<dbReference type="EMBL" id="JACBZH010000001">
    <property type="protein sequence ID" value="NYH88503.1"/>
    <property type="molecule type" value="Genomic_DNA"/>
</dbReference>
<dbReference type="Proteomes" id="UP000579605">
    <property type="component" value="Unassembled WGS sequence"/>
</dbReference>